<feature type="region of interest" description="Disordered" evidence="1">
    <location>
        <begin position="72"/>
        <end position="91"/>
    </location>
</feature>
<organism evidence="2 3">
    <name type="scientific">Sporisorium reilianum (strain SRZ2)</name>
    <name type="common">Maize head smut fungus</name>
    <dbReference type="NCBI Taxonomy" id="999809"/>
    <lineage>
        <taxon>Eukaryota</taxon>
        <taxon>Fungi</taxon>
        <taxon>Dikarya</taxon>
        <taxon>Basidiomycota</taxon>
        <taxon>Ustilaginomycotina</taxon>
        <taxon>Ustilaginomycetes</taxon>
        <taxon>Ustilaginales</taxon>
        <taxon>Ustilaginaceae</taxon>
        <taxon>Sporisorium</taxon>
    </lineage>
</organism>
<proteinExistence type="predicted"/>
<dbReference type="eggNOG" id="ENOG502RE1U">
    <property type="taxonomic scope" value="Eukaryota"/>
</dbReference>
<evidence type="ECO:0000313" key="3">
    <source>
        <dbReference type="Proteomes" id="UP000008867"/>
    </source>
</evidence>
<gene>
    <name evidence="2" type="ORF">sr14805</name>
</gene>
<dbReference type="HOGENOM" id="CLU_505439_0_0_1"/>
<feature type="region of interest" description="Disordered" evidence="1">
    <location>
        <begin position="96"/>
        <end position="140"/>
    </location>
</feature>
<dbReference type="EMBL" id="FQ311432">
    <property type="protein sequence ID" value="CBQ68516.1"/>
    <property type="molecule type" value="Genomic_DNA"/>
</dbReference>
<sequence>MMNNLVEAAAAAAVVVVVGVKTEQSTSASLQRTVEVIVISDDEDDEERVASHPAASAVSTTVATSAAAAVAAATPQDDNNDDDGIEYVGSAGPMSATLNALPRKPPTNLTRNVTSAKRSAHGKRRATEHSAPSSGKRVKRVAVQSRTVAPVSSAAGASTAAAATTTVGAEAIKTEAALARILERSRSLATPSPERRVSEWTTHVTTPTKWRPPTPGPTPPRTPLRPSTSSAHRFECTIARRAPGAKPYDTQDIWVDPSFDLSAVPFGIKEIPSFERGSWLGLGTHRYVVVSPLYPRTPAEERACAVGIKTQLLALFGIRAWAGGEEPEVSFPAIEAAEHDFVDIRLFRGEQHELARDPGPGLRFEYESFTPFVHAAFVDPRHWLLVQFSHPSIQKLPDETLTPTDNTHLLTFARAALIALNTLLHPDLTPVTLWLLPLGYPHNDARAAQHNWARKSEYVLLLRRNVAPEGAVRLPSHVQVEHEAGKKVWVKVWWDGREDDLCGYCKSARDGHTNAECPERERRKDGGRVRGVRERPTVY</sequence>
<feature type="region of interest" description="Disordered" evidence="1">
    <location>
        <begin position="189"/>
        <end position="230"/>
    </location>
</feature>
<keyword evidence="3" id="KW-1185">Reference proteome</keyword>
<dbReference type="Proteomes" id="UP000008867">
    <property type="component" value="Chromosome 11"/>
</dbReference>
<feature type="compositionally biased region" description="Polar residues" evidence="1">
    <location>
        <begin position="107"/>
        <end position="117"/>
    </location>
</feature>
<evidence type="ECO:0000313" key="2">
    <source>
        <dbReference type="EMBL" id="CBQ68516.1"/>
    </source>
</evidence>
<accession>E6ZMQ9</accession>
<dbReference type="VEuPathDB" id="FungiDB:sr14805"/>
<feature type="compositionally biased region" description="Pro residues" evidence="1">
    <location>
        <begin position="210"/>
        <end position="223"/>
    </location>
</feature>
<dbReference type="OrthoDB" id="2556729at2759"/>
<feature type="region of interest" description="Disordered" evidence="1">
    <location>
        <begin position="511"/>
        <end position="539"/>
    </location>
</feature>
<evidence type="ECO:0000256" key="1">
    <source>
        <dbReference type="SAM" id="MobiDB-lite"/>
    </source>
</evidence>
<protein>
    <submittedName>
        <fullName evidence="2">Uncharacterized protein</fullName>
    </submittedName>
</protein>
<reference evidence="2 3" key="1">
    <citation type="journal article" date="2010" name="Science">
        <title>Pathogenicity determinants in smut fungi revealed by genome comparison.</title>
        <authorList>
            <person name="Schirawski J."/>
            <person name="Mannhaupt G."/>
            <person name="Muench K."/>
            <person name="Brefort T."/>
            <person name="Schipper K."/>
            <person name="Doehlemann G."/>
            <person name="Di Stasio M."/>
            <person name="Roessel N."/>
            <person name="Mendoza-Mendoza A."/>
            <person name="Pester D."/>
            <person name="Mueller O."/>
            <person name="Winterberg B."/>
            <person name="Meyer E."/>
            <person name="Ghareeb H."/>
            <person name="Wollenberg T."/>
            <person name="Muensterkoetter M."/>
            <person name="Wong P."/>
            <person name="Walter M."/>
            <person name="Stukenbrock E."/>
            <person name="Gueldener U."/>
            <person name="Kahmann R."/>
        </authorList>
    </citation>
    <scope>NUCLEOTIDE SEQUENCE [LARGE SCALE GENOMIC DNA]</scope>
    <source>
        <strain evidence="3">SRZ2</strain>
    </source>
</reference>
<dbReference type="AlphaFoldDB" id="E6ZMQ9"/>
<name>E6ZMQ9_SPORE</name>